<gene>
    <name evidence="4" type="ORF">GALMADRAFT_70536</name>
</gene>
<keyword evidence="2" id="KW-0812">Transmembrane</keyword>
<feature type="signal peptide" evidence="3">
    <location>
        <begin position="1"/>
        <end position="19"/>
    </location>
</feature>
<protein>
    <submittedName>
        <fullName evidence="4">Uncharacterized protein</fullName>
    </submittedName>
</protein>
<feature type="non-terminal residue" evidence="4">
    <location>
        <position position="1"/>
    </location>
</feature>
<accession>A0A067SXJ5</accession>
<dbReference type="Proteomes" id="UP000027222">
    <property type="component" value="Unassembled WGS sequence"/>
</dbReference>
<dbReference type="PANTHER" id="PTHR46579:SF1">
    <property type="entry name" value="F5_8 TYPE C DOMAIN-CONTAINING PROTEIN"/>
    <property type="match status" value="1"/>
</dbReference>
<name>A0A067SXJ5_GALM3</name>
<feature type="compositionally biased region" description="Acidic residues" evidence="1">
    <location>
        <begin position="430"/>
        <end position="445"/>
    </location>
</feature>
<feature type="transmembrane region" description="Helical" evidence="2">
    <location>
        <begin position="28"/>
        <end position="51"/>
    </location>
</feature>
<evidence type="ECO:0000313" key="5">
    <source>
        <dbReference type="Proteomes" id="UP000027222"/>
    </source>
</evidence>
<dbReference type="HOGENOM" id="CLU_002101_4_1_1"/>
<dbReference type="AlphaFoldDB" id="A0A067SXJ5"/>
<dbReference type="PANTHER" id="PTHR46579">
    <property type="entry name" value="F5/8 TYPE C DOMAIN-CONTAINING PROTEIN-RELATED"/>
    <property type="match status" value="1"/>
</dbReference>
<reference evidence="5" key="1">
    <citation type="journal article" date="2014" name="Proc. Natl. Acad. Sci. U.S.A.">
        <title>Extensive sampling of basidiomycete genomes demonstrates inadequacy of the white-rot/brown-rot paradigm for wood decay fungi.</title>
        <authorList>
            <person name="Riley R."/>
            <person name="Salamov A.A."/>
            <person name="Brown D.W."/>
            <person name="Nagy L.G."/>
            <person name="Floudas D."/>
            <person name="Held B.W."/>
            <person name="Levasseur A."/>
            <person name="Lombard V."/>
            <person name="Morin E."/>
            <person name="Otillar R."/>
            <person name="Lindquist E.A."/>
            <person name="Sun H."/>
            <person name="LaButti K.M."/>
            <person name="Schmutz J."/>
            <person name="Jabbour D."/>
            <person name="Luo H."/>
            <person name="Baker S.E."/>
            <person name="Pisabarro A.G."/>
            <person name="Walton J.D."/>
            <person name="Blanchette R.A."/>
            <person name="Henrissat B."/>
            <person name="Martin F."/>
            <person name="Cullen D."/>
            <person name="Hibbett D.S."/>
            <person name="Grigoriev I.V."/>
        </authorList>
    </citation>
    <scope>NUCLEOTIDE SEQUENCE [LARGE SCALE GENOMIC DNA]</scope>
    <source>
        <strain evidence="5">CBS 339.88</strain>
    </source>
</reference>
<feature type="chain" id="PRO_5001648655" evidence="3">
    <location>
        <begin position="20"/>
        <end position="656"/>
    </location>
</feature>
<proteinExistence type="predicted"/>
<keyword evidence="2" id="KW-1133">Transmembrane helix</keyword>
<feature type="region of interest" description="Disordered" evidence="1">
    <location>
        <begin position="384"/>
        <end position="418"/>
    </location>
</feature>
<keyword evidence="5" id="KW-1185">Reference proteome</keyword>
<keyword evidence="3" id="KW-0732">Signal</keyword>
<feature type="compositionally biased region" description="Acidic residues" evidence="1">
    <location>
        <begin position="400"/>
        <end position="416"/>
    </location>
</feature>
<dbReference type="OrthoDB" id="3269001at2759"/>
<evidence type="ECO:0000256" key="3">
    <source>
        <dbReference type="SAM" id="SignalP"/>
    </source>
</evidence>
<evidence type="ECO:0000313" key="4">
    <source>
        <dbReference type="EMBL" id="KDR74787.1"/>
    </source>
</evidence>
<feature type="compositionally biased region" description="Basic and acidic residues" evidence="1">
    <location>
        <begin position="384"/>
        <end position="393"/>
    </location>
</feature>
<keyword evidence="2" id="KW-0472">Membrane</keyword>
<dbReference type="EMBL" id="KL142382">
    <property type="protein sequence ID" value="KDR74787.1"/>
    <property type="molecule type" value="Genomic_DNA"/>
</dbReference>
<feature type="compositionally biased region" description="Low complexity" evidence="1">
    <location>
        <begin position="446"/>
        <end position="456"/>
    </location>
</feature>
<evidence type="ECO:0000256" key="2">
    <source>
        <dbReference type="SAM" id="Phobius"/>
    </source>
</evidence>
<organism evidence="4 5">
    <name type="scientific">Galerina marginata (strain CBS 339.88)</name>
    <dbReference type="NCBI Taxonomy" id="685588"/>
    <lineage>
        <taxon>Eukaryota</taxon>
        <taxon>Fungi</taxon>
        <taxon>Dikarya</taxon>
        <taxon>Basidiomycota</taxon>
        <taxon>Agaricomycotina</taxon>
        <taxon>Agaricomycetes</taxon>
        <taxon>Agaricomycetidae</taxon>
        <taxon>Agaricales</taxon>
        <taxon>Agaricineae</taxon>
        <taxon>Strophariaceae</taxon>
        <taxon>Galerina</taxon>
    </lineage>
</organism>
<dbReference type="STRING" id="685588.A0A067SXJ5"/>
<sequence>FQLCCVLVAWLSLRAGVSRDTANKTLKALAFILFVTLNLISSALSTIIPGVQFVKIQEDMIDIPSDIRTVYSQNQLDPELKRIVCCPKCFTQYDSTSSIPRHCIYKKSKAARRCNTDLFKPKHSKNGPKLVPRSLFTTQTLHSWLLFFLSRAQIIDALNQTFASFHTPSLHHRMRDIHDSPAWSSFRGYLKTPYHLVFALYVDWFNPFTNKIAGKVVSCGAIILYCLNLPLSLRFLAENVFILGMMPGPFAPDTWTISHILEVVKKMFLEFDLPGVTLATKKHPDGITVAARILAVIADLQAARKVSGFLSHSANSKWKALMTVTARDKLARKTGVRWTPLHDLPYWNPVKHLLLGFMHNFLEGILQHHLRILWGIGRPKAKQKATEEMESTDKLSNSEMSEDVSEASETSEDQDSDSFHIDEDMEIEENSPLEADEPMTTDSDSDSSVPSSSDSNDQQEPEDNKSGTTTPVPEQAVFNFNQTELSAIRKCIHDVSLPTWVERPPSNLGEAAHGKLKAHELLVLFAVIFPLVIPGVWWDDIDNEHNADLLQNFCNLVFCTNIIAGYSVTNDEADAYTNHYIQYRRGIQKLFSWSKSVPNHHYAMHNGDLLKFWGPLAPLGEFAGERMNGEFGKTKTNRRFSKYFYSSKRIGLILFY</sequence>
<evidence type="ECO:0000256" key="1">
    <source>
        <dbReference type="SAM" id="MobiDB-lite"/>
    </source>
</evidence>
<feature type="region of interest" description="Disordered" evidence="1">
    <location>
        <begin position="430"/>
        <end position="473"/>
    </location>
</feature>